<dbReference type="EMBL" id="JAUSVM010000001">
    <property type="protein sequence ID" value="MDQ0424277.1"/>
    <property type="molecule type" value="Genomic_DNA"/>
</dbReference>
<keyword evidence="1" id="KW-0175">Coiled coil</keyword>
<name>A0ABU0GFZ1_9CELL</name>
<evidence type="ECO:0000313" key="5">
    <source>
        <dbReference type="Proteomes" id="UP001240250"/>
    </source>
</evidence>
<dbReference type="RefSeq" id="WP_070318832.1">
    <property type="nucleotide sequence ID" value="NZ_JAUSVM010000001.1"/>
</dbReference>
<dbReference type="PANTHER" id="PTHR38812:SF2">
    <property type="entry name" value="MU-LIKE PROPHAGE FLUMU PROTEIN GP42"/>
    <property type="match status" value="1"/>
</dbReference>
<feature type="coiled-coil region" evidence="1">
    <location>
        <begin position="74"/>
        <end position="101"/>
    </location>
</feature>
<feature type="region of interest" description="Disordered" evidence="2">
    <location>
        <begin position="670"/>
        <end position="691"/>
    </location>
</feature>
<dbReference type="InterPro" id="IPR053058">
    <property type="entry name" value="Mulikevirus_tape_measure"/>
</dbReference>
<keyword evidence="5" id="KW-1185">Reference proteome</keyword>
<comment type="caution">
    <text evidence="4">The sequence shown here is derived from an EMBL/GenBank/DDBJ whole genome shotgun (WGS) entry which is preliminary data.</text>
</comment>
<proteinExistence type="predicted"/>
<evidence type="ECO:0000313" key="4">
    <source>
        <dbReference type="EMBL" id="MDQ0424277.1"/>
    </source>
</evidence>
<dbReference type="PANTHER" id="PTHR38812">
    <property type="entry name" value="MU-LIKE PROPHAGE FLUMU PROTEIN GP42"/>
    <property type="match status" value="1"/>
</dbReference>
<accession>A0ABU0GFZ1</accession>
<feature type="domain" description="Tape measure protein N-terminal" evidence="3">
    <location>
        <begin position="145"/>
        <end position="310"/>
    </location>
</feature>
<feature type="region of interest" description="Disordered" evidence="2">
    <location>
        <begin position="44"/>
        <end position="71"/>
    </location>
</feature>
<dbReference type="Proteomes" id="UP001240250">
    <property type="component" value="Unassembled WGS sequence"/>
</dbReference>
<dbReference type="NCBIfam" id="TIGR02675">
    <property type="entry name" value="tape_meas_nterm"/>
    <property type="match status" value="1"/>
</dbReference>
<dbReference type="InterPro" id="IPR013491">
    <property type="entry name" value="Tape_meas_N"/>
</dbReference>
<dbReference type="Pfam" id="PF20155">
    <property type="entry name" value="TMP_3"/>
    <property type="match status" value="1"/>
</dbReference>
<reference evidence="4 5" key="1">
    <citation type="submission" date="2023-07" db="EMBL/GenBank/DDBJ databases">
        <title>Sequencing the genomes of 1000 actinobacteria strains.</title>
        <authorList>
            <person name="Klenk H.-P."/>
        </authorList>
    </citation>
    <scope>NUCLEOTIDE SEQUENCE [LARGE SCALE GENOMIC DNA]</scope>
    <source>
        <strain evidence="4 5">DSM 14785</strain>
    </source>
</reference>
<gene>
    <name evidence="4" type="ORF">JO380_000658</name>
</gene>
<protein>
    <submittedName>
        <fullName evidence="4">Tape measure domain-containing protein</fullName>
    </submittedName>
</protein>
<evidence type="ECO:0000259" key="3">
    <source>
        <dbReference type="Pfam" id="PF20155"/>
    </source>
</evidence>
<evidence type="ECO:0000256" key="2">
    <source>
        <dbReference type="SAM" id="MobiDB-lite"/>
    </source>
</evidence>
<organism evidence="4 5">
    <name type="scientific">Cellulomonas iranensis</name>
    <dbReference type="NCBI Taxonomy" id="76862"/>
    <lineage>
        <taxon>Bacteria</taxon>
        <taxon>Bacillati</taxon>
        <taxon>Actinomycetota</taxon>
        <taxon>Actinomycetes</taxon>
        <taxon>Micrococcales</taxon>
        <taxon>Cellulomonadaceae</taxon>
        <taxon>Cellulomonas</taxon>
    </lineage>
</organism>
<sequence>MSLGDAYTLGVRLTGDTSSLRQELAAAAALVKQFTNTTTEALNRAATASTRSTESLQGETSRTARANKTRATSFDEYMRRVEAAERQAARASRDSADEVERATARTQTSLTGVGRSLGRLAGFSGLAVLAKQVWDAGRGFHEFSQNSEIALGNLLGGADRAKSFLADILDFAKQTPFSFPELTESAQQLLAMNVNATEVIPTLRALGDAAASQGRGIERVQQLASVLGQVSSVGKLTGETMLRLQEAGVPALAGMANLAGVTSAEFQTMVSDGLIPADRALSDLRTVINDGTSGINGTTVAMGGLMEQIKGAGGLTATTDSAKSAFRNMSAELVESLIPAYTALMRTATDGMGSVRQAADTWNALPAPVQASTVAFVAATVALRRLNVEGRAKAAWLKQSSLWRTYQGNVGLALDRQVALGREMSVTRARMSALGPAARSAGSALVGAFGGPVGLAVTGLTVVIGALVAANAEARARAEELAGTLDEQTGALTGNTDAWIQNELAKEKSFGLAGIGSMSTMVEMADKIGVSIDTLTQAYEGNATALAEAKKAADEYEAANMWSITADHEAYRFRKYLDDQANGLKNARRLVEAKNRVDKAQNANLDEGATKTQQYTAATRVWAEEQQKAIDAQADAARKASQISYGTLDLDLATDEDLATARERVAEATRKVRNEEADREDTYARKKVSANDKVKADDAAREAREALASATEELRGVEARRDPVEQYKKKANDLIEAARTFKADIETLTAQGLNATDLAAIIAAGPEGSVDTRKALLGDPSLIDFTNEARTTIDALSSEIAAQARVNQSVLEAPGLDLGANLVLGMQIAAKEGSASTVQEIANALGQDPQLIYNVGHKFGLSFMAGFSDASRYQPFADGSFRVPGGPTRGYATGGIFPGYTPGRDVGYIGVSGGEAIMRPEWTRAVGPDFVHMMNRIARTAGVGGVREAMGRYLGGFANGGIPQVVTVPVSSTHERYSPVTVQKAYVVNADSLGLYGDRTRQQRNTFGGNRG</sequence>
<evidence type="ECO:0000256" key="1">
    <source>
        <dbReference type="SAM" id="Coils"/>
    </source>
</evidence>